<dbReference type="EMBL" id="CAKOGP040002269">
    <property type="protein sequence ID" value="CAJ1966266.1"/>
    <property type="molecule type" value="Genomic_DNA"/>
</dbReference>
<evidence type="ECO:0000313" key="3">
    <source>
        <dbReference type="Proteomes" id="UP001295423"/>
    </source>
</evidence>
<reference evidence="2" key="1">
    <citation type="submission" date="2023-08" db="EMBL/GenBank/DDBJ databases">
        <authorList>
            <person name="Audoor S."/>
            <person name="Bilcke G."/>
        </authorList>
    </citation>
    <scope>NUCLEOTIDE SEQUENCE</scope>
</reference>
<protein>
    <recommendedName>
        <fullName evidence="4">CRAL-TRIO domain-containing protein</fullName>
    </recommendedName>
</protein>
<evidence type="ECO:0000256" key="1">
    <source>
        <dbReference type="SAM" id="MobiDB-lite"/>
    </source>
</evidence>
<dbReference type="InterPro" id="IPR036865">
    <property type="entry name" value="CRAL-TRIO_dom_sf"/>
</dbReference>
<keyword evidence="3" id="KW-1185">Reference proteome</keyword>
<evidence type="ECO:0000313" key="2">
    <source>
        <dbReference type="EMBL" id="CAJ1966266.1"/>
    </source>
</evidence>
<organism evidence="2 3">
    <name type="scientific">Cylindrotheca closterium</name>
    <dbReference type="NCBI Taxonomy" id="2856"/>
    <lineage>
        <taxon>Eukaryota</taxon>
        <taxon>Sar</taxon>
        <taxon>Stramenopiles</taxon>
        <taxon>Ochrophyta</taxon>
        <taxon>Bacillariophyta</taxon>
        <taxon>Bacillariophyceae</taxon>
        <taxon>Bacillariophycidae</taxon>
        <taxon>Bacillariales</taxon>
        <taxon>Bacillariaceae</taxon>
        <taxon>Cylindrotheca</taxon>
    </lineage>
</organism>
<dbReference type="Gene3D" id="3.40.525.10">
    <property type="entry name" value="CRAL-TRIO lipid binding domain"/>
    <property type="match status" value="1"/>
</dbReference>
<evidence type="ECO:0008006" key="4">
    <source>
        <dbReference type="Google" id="ProtNLM"/>
    </source>
</evidence>
<comment type="caution">
    <text evidence="2">The sequence shown here is derived from an EMBL/GenBank/DDBJ whole genome shotgun (WGS) entry which is preliminary data.</text>
</comment>
<accession>A0AAD2JNN7</accession>
<feature type="compositionally biased region" description="Basic and acidic residues" evidence="1">
    <location>
        <begin position="43"/>
        <end position="56"/>
    </location>
</feature>
<gene>
    <name evidence="2" type="ORF">CYCCA115_LOCUS21849</name>
</gene>
<feature type="compositionally biased region" description="Low complexity" evidence="1">
    <location>
        <begin position="57"/>
        <end position="87"/>
    </location>
</feature>
<dbReference type="Proteomes" id="UP001295423">
    <property type="component" value="Unassembled WGS sequence"/>
</dbReference>
<feature type="region of interest" description="Disordered" evidence="1">
    <location>
        <begin position="1"/>
        <end position="94"/>
    </location>
</feature>
<name>A0AAD2JNN7_9STRA</name>
<proteinExistence type="predicted"/>
<sequence>MRSGARKRSVEDFKRLGGGGEEITLGAPLRSSSQEPNRRRRNGYADDGHAEMRQDHTTTTTTSSSSSISGSSKNTSNNSNNNNDNNNGFSFGSHHPAKCLTRELQNLEPIGQQEVTQDIYGIDVPNAKAYFNQQDFDALQQEINNIHENKEAYLLAEEMSFDFVHNPKFRILFLRAGLGNFKKAAKRLVRHFKTKLNLFGRDKLVQEITLNDLSEDDLEALRSGGFQVLPKPDRAGRSILFGRYTCFKYKEPANMIRSLWYLWMTLLEDETNQIKGVTAVGYEIGRSPLERYDHDMQSGGDFTFEMSSHGHGGFDRDLAKQITTIPLSVPVRPVGYHLCADSDQWVATLNMVVATICKFMRLRMRLHHGSDQECKYQLMTHGIPADLIPVEPDGSVNLDNHWEWIEQRRVLEAQRTNTIVDGNYNDNHYHDNDSDVQMSMNMNMNIGLSL</sequence>
<dbReference type="AlphaFoldDB" id="A0AAD2JNN7"/>